<sequence>MMAFYSDRVISWLLNFILLTYLVAKFAESATSDFSIAYVKFEPQLHEQWGVFYANPESALKYNLQIAIALPEYTQPADEDGLQYCWNNDINMSQSITDFLKIHLGIRATFMSFLVRECDHVSRSHQFYPSELLIAFANARMYVQFENSSSTACEGVTSSAQSILIGEYINSQLTKQRSIHVNRLPEVNPRQKGNLIGRNKRETSTNALPRTKLVFRIRANLNESWNPDYRNCSSSRFRTTATRFCLLHRAALRRLTKNKNLWTNCTVTDFLPIPVQLTQNSSQSSHFVRVSADFRTNCSQLFVATSEQTTVIMNQAFRLIENDTGFNIILPTQVVPRLNAGPNVDW</sequence>
<keyword evidence="3" id="KW-1185">Reference proteome</keyword>
<evidence type="ECO:0000256" key="1">
    <source>
        <dbReference type="SAM" id="SignalP"/>
    </source>
</evidence>
<evidence type="ECO:0000313" key="3">
    <source>
        <dbReference type="Proteomes" id="UP000230066"/>
    </source>
</evidence>
<dbReference type="AlphaFoldDB" id="A0A4E0RC56"/>
<organism evidence="2 3">
    <name type="scientific">Fasciola hepatica</name>
    <name type="common">Liver fluke</name>
    <dbReference type="NCBI Taxonomy" id="6192"/>
    <lineage>
        <taxon>Eukaryota</taxon>
        <taxon>Metazoa</taxon>
        <taxon>Spiralia</taxon>
        <taxon>Lophotrochozoa</taxon>
        <taxon>Platyhelminthes</taxon>
        <taxon>Trematoda</taxon>
        <taxon>Digenea</taxon>
        <taxon>Plagiorchiida</taxon>
        <taxon>Echinostomata</taxon>
        <taxon>Echinostomatoidea</taxon>
        <taxon>Fasciolidae</taxon>
        <taxon>Fasciola</taxon>
    </lineage>
</organism>
<reference evidence="2" key="1">
    <citation type="submission" date="2019-03" db="EMBL/GenBank/DDBJ databases">
        <title>Improved annotation for the trematode Fasciola hepatica.</title>
        <authorList>
            <person name="Choi Y.-J."/>
            <person name="Martin J."/>
            <person name="Mitreva M."/>
        </authorList>
    </citation>
    <scope>NUCLEOTIDE SEQUENCE [LARGE SCALE GENOMIC DNA]</scope>
</reference>
<proteinExistence type="predicted"/>
<gene>
    <name evidence="2" type="ORF">D915_005479</name>
</gene>
<name>A0A4E0RC56_FASHE</name>
<protein>
    <submittedName>
        <fullName evidence="2">Uncharacterized protein</fullName>
    </submittedName>
</protein>
<comment type="caution">
    <text evidence="2">The sequence shown here is derived from an EMBL/GenBank/DDBJ whole genome shotgun (WGS) entry which is preliminary data.</text>
</comment>
<evidence type="ECO:0000313" key="2">
    <source>
        <dbReference type="EMBL" id="THD23881.1"/>
    </source>
</evidence>
<dbReference type="EMBL" id="JXXN02001892">
    <property type="protein sequence ID" value="THD23881.1"/>
    <property type="molecule type" value="Genomic_DNA"/>
</dbReference>
<feature type="chain" id="PRO_5020033170" evidence="1">
    <location>
        <begin position="30"/>
        <end position="346"/>
    </location>
</feature>
<keyword evidence="1" id="KW-0732">Signal</keyword>
<feature type="signal peptide" evidence="1">
    <location>
        <begin position="1"/>
        <end position="29"/>
    </location>
</feature>
<dbReference type="Proteomes" id="UP000230066">
    <property type="component" value="Unassembled WGS sequence"/>
</dbReference>
<accession>A0A4E0RC56</accession>